<dbReference type="EMBL" id="KB726244">
    <property type="protein sequence ID" value="EMT73029.1"/>
    <property type="molecule type" value="Genomic_DNA"/>
</dbReference>
<keyword evidence="4" id="KW-0862">Zinc</keyword>
<dbReference type="PANTHER" id="PTHR46481">
    <property type="entry name" value="ZINC FINGER BED DOMAIN-CONTAINING PROTEIN 4"/>
    <property type="match status" value="1"/>
</dbReference>
<dbReference type="AlphaFoldDB" id="N1S4I2"/>
<proteinExistence type="predicted"/>
<evidence type="ECO:0000256" key="2">
    <source>
        <dbReference type="ARBA" id="ARBA00022723"/>
    </source>
</evidence>
<dbReference type="Proteomes" id="UP000016929">
    <property type="component" value="Unassembled WGS sequence"/>
</dbReference>
<dbReference type="STRING" id="1229665.N1S4I2"/>
<dbReference type="HOGENOM" id="CLU_009123_10_3_1"/>
<keyword evidence="7" id="KW-1185">Reference proteome</keyword>
<dbReference type="PANTHER" id="PTHR46481:SF10">
    <property type="entry name" value="ZINC FINGER BED DOMAIN-CONTAINING PROTEIN 39"/>
    <property type="match status" value="1"/>
</dbReference>
<dbReference type="InterPro" id="IPR012337">
    <property type="entry name" value="RNaseH-like_sf"/>
</dbReference>
<dbReference type="OrthoDB" id="5020773at2759"/>
<reference evidence="7" key="1">
    <citation type="submission" date="2012-09" db="EMBL/GenBank/DDBJ databases">
        <title>Genome sequencing and comparative transcriptomics of race 1 and race 4 of banana pathogen: Fusarium oxysporum f. sp. cubense.</title>
        <authorList>
            <person name="Fang X."/>
            <person name="Huang J."/>
        </authorList>
    </citation>
    <scope>NUCLEOTIDE SEQUENCE [LARGE SCALE GENOMIC DNA]</scope>
    <source>
        <strain evidence="7">race 4</strain>
    </source>
</reference>
<keyword evidence="5" id="KW-0539">Nucleus</keyword>
<sequence>MFASIPTPDSLRQVFNRQAYNEAVIGLLTQRRAPFSAVEWNELKDLALACNPTIGDQLITSRRQAMRHIAENHVFYRDQIKDKLAIASSPIHISTDLWTSPHRHALLAVCAQWVDQDYQLQKALLGLPECHGSHSGERQADLIMSILKTFGIMSKLGYHTGDNATSNNTCLESIAHRLKENLDIDYDPKKRRIRCIGHIINLSLQAFLLGSSNEALVAALEAASEVTSEDLQLWDDEVGLRLGIDNETRWSSWYHVLDKLFKKKAQIVQFMHENEQILGENRLTAADWDLLQKAYLFLQPFDGATLCAEGNKASLSQSLFLMDCLLSHYENEKRHYSAPETRDERMLHAIDMGWFIMDKYYTMTEDVPVYSAALLLDPSKRDAYIKQNWPDAWYDNAIGGAQDIWEEEYNIELPTKPPAAPSAAADIVEHESNKLAQLARNMKVKTAVLRSEDDFVTFITAQPMLFDYAGMLSAVNN</sequence>
<evidence type="ECO:0000256" key="1">
    <source>
        <dbReference type="ARBA" id="ARBA00004123"/>
    </source>
</evidence>
<protein>
    <submittedName>
        <fullName evidence="6">Putative AC9 transposase</fullName>
    </submittedName>
</protein>
<evidence type="ECO:0000256" key="5">
    <source>
        <dbReference type="ARBA" id="ARBA00023242"/>
    </source>
</evidence>
<keyword evidence="3" id="KW-0863">Zinc-finger</keyword>
<keyword evidence="2" id="KW-0479">Metal-binding</keyword>
<reference evidence="7" key="2">
    <citation type="journal article" date="2014" name="PLoS ONE">
        <title>Genome and Transcriptome Analysis of the Fungal Pathogen Fusarium oxysporum f. sp. cubense Causing Banana Vascular Wilt Disease.</title>
        <authorList>
            <person name="Guo L."/>
            <person name="Han L."/>
            <person name="Yang L."/>
            <person name="Zeng H."/>
            <person name="Fan D."/>
            <person name="Zhu Y."/>
            <person name="Feng Y."/>
            <person name="Wang G."/>
            <person name="Peng C."/>
            <person name="Jiang X."/>
            <person name="Zhou D."/>
            <person name="Ni P."/>
            <person name="Liang C."/>
            <person name="Liu L."/>
            <person name="Wang J."/>
            <person name="Mao C."/>
            <person name="Fang X."/>
            <person name="Peng M."/>
            <person name="Huang J."/>
        </authorList>
    </citation>
    <scope>NUCLEOTIDE SEQUENCE [LARGE SCALE GENOMIC DNA]</scope>
    <source>
        <strain evidence="7">race 4</strain>
    </source>
</reference>
<evidence type="ECO:0000256" key="4">
    <source>
        <dbReference type="ARBA" id="ARBA00022833"/>
    </source>
</evidence>
<comment type="subcellular location">
    <subcellularLocation>
        <location evidence="1">Nucleus</location>
    </subcellularLocation>
</comment>
<accession>N1S4I2</accession>
<dbReference type="SUPFAM" id="SSF53098">
    <property type="entry name" value="Ribonuclease H-like"/>
    <property type="match status" value="1"/>
</dbReference>
<evidence type="ECO:0000256" key="3">
    <source>
        <dbReference type="ARBA" id="ARBA00022771"/>
    </source>
</evidence>
<gene>
    <name evidence="6" type="ORF">FOC4_g10001880</name>
</gene>
<dbReference type="GO" id="GO:0005634">
    <property type="term" value="C:nucleus"/>
    <property type="evidence" value="ECO:0007669"/>
    <property type="project" value="UniProtKB-SubCell"/>
</dbReference>
<evidence type="ECO:0000313" key="6">
    <source>
        <dbReference type="EMBL" id="EMT73029.1"/>
    </source>
</evidence>
<name>N1S4I2_FUSC4</name>
<organism evidence="6 7">
    <name type="scientific">Fusarium oxysporum f. sp. cubense (strain race 4)</name>
    <name type="common">Panama disease fungus</name>
    <dbReference type="NCBI Taxonomy" id="2502994"/>
    <lineage>
        <taxon>Eukaryota</taxon>
        <taxon>Fungi</taxon>
        <taxon>Dikarya</taxon>
        <taxon>Ascomycota</taxon>
        <taxon>Pezizomycotina</taxon>
        <taxon>Sordariomycetes</taxon>
        <taxon>Hypocreomycetidae</taxon>
        <taxon>Hypocreales</taxon>
        <taxon>Nectriaceae</taxon>
        <taxon>Fusarium</taxon>
        <taxon>Fusarium oxysporum species complex</taxon>
    </lineage>
</organism>
<evidence type="ECO:0000313" key="7">
    <source>
        <dbReference type="Proteomes" id="UP000016929"/>
    </source>
</evidence>
<dbReference type="GO" id="GO:0008270">
    <property type="term" value="F:zinc ion binding"/>
    <property type="evidence" value="ECO:0007669"/>
    <property type="project" value="UniProtKB-KW"/>
</dbReference>
<dbReference type="InterPro" id="IPR052035">
    <property type="entry name" value="ZnF_BED_domain_contain"/>
</dbReference>